<comment type="caution">
    <text evidence="4">The sequence shown here is derived from an EMBL/GenBank/DDBJ whole genome shotgun (WGS) entry which is preliminary data.</text>
</comment>
<dbReference type="InterPro" id="IPR005561">
    <property type="entry name" value="ANTAR"/>
</dbReference>
<reference evidence="4 5" key="1">
    <citation type="journal article" date="2019" name="Int. J. Syst. Evol. Microbiol.">
        <title>The Global Catalogue of Microorganisms (GCM) 10K type strain sequencing project: providing services to taxonomists for standard genome sequencing and annotation.</title>
        <authorList>
            <consortium name="The Broad Institute Genomics Platform"/>
            <consortium name="The Broad Institute Genome Sequencing Center for Infectious Disease"/>
            <person name="Wu L."/>
            <person name="Ma J."/>
        </authorList>
    </citation>
    <scope>NUCLEOTIDE SEQUENCE [LARGE SCALE GENOMIC DNA]</scope>
    <source>
        <strain evidence="4 5">JCM 13008</strain>
    </source>
</reference>
<feature type="domain" description="ANTAR" evidence="3">
    <location>
        <begin position="167"/>
        <end position="228"/>
    </location>
</feature>
<accession>A0ABN1TQP7</accession>
<dbReference type="InterPro" id="IPR036388">
    <property type="entry name" value="WH-like_DNA-bd_sf"/>
</dbReference>
<evidence type="ECO:0000256" key="1">
    <source>
        <dbReference type="ARBA" id="ARBA00023015"/>
    </source>
</evidence>
<dbReference type="EMBL" id="BAAALG010000005">
    <property type="protein sequence ID" value="GAA1097781.1"/>
    <property type="molecule type" value="Genomic_DNA"/>
</dbReference>
<keyword evidence="1" id="KW-0805">Transcription regulation</keyword>
<dbReference type="SMART" id="SM01012">
    <property type="entry name" value="ANTAR"/>
    <property type="match status" value="1"/>
</dbReference>
<dbReference type="InterPro" id="IPR003018">
    <property type="entry name" value="GAF"/>
</dbReference>
<organism evidence="4 5">
    <name type="scientific">Nocardioides dubius</name>
    <dbReference type="NCBI Taxonomy" id="317019"/>
    <lineage>
        <taxon>Bacteria</taxon>
        <taxon>Bacillati</taxon>
        <taxon>Actinomycetota</taxon>
        <taxon>Actinomycetes</taxon>
        <taxon>Propionibacteriales</taxon>
        <taxon>Nocardioidaceae</taxon>
        <taxon>Nocardioides</taxon>
    </lineage>
</organism>
<dbReference type="Pfam" id="PF01590">
    <property type="entry name" value="GAF"/>
    <property type="match status" value="1"/>
</dbReference>
<evidence type="ECO:0000313" key="5">
    <source>
        <dbReference type="Proteomes" id="UP001501581"/>
    </source>
</evidence>
<proteinExistence type="predicted"/>
<dbReference type="InterPro" id="IPR029016">
    <property type="entry name" value="GAF-like_dom_sf"/>
</dbReference>
<keyword evidence="5" id="KW-1185">Reference proteome</keyword>
<dbReference type="PROSITE" id="PS50921">
    <property type="entry name" value="ANTAR"/>
    <property type="match status" value="1"/>
</dbReference>
<evidence type="ECO:0000313" key="4">
    <source>
        <dbReference type="EMBL" id="GAA1097781.1"/>
    </source>
</evidence>
<dbReference type="InterPro" id="IPR012074">
    <property type="entry name" value="GAF_ANTAR"/>
</dbReference>
<dbReference type="Pfam" id="PF03861">
    <property type="entry name" value="ANTAR"/>
    <property type="match status" value="1"/>
</dbReference>
<dbReference type="Proteomes" id="UP001501581">
    <property type="component" value="Unassembled WGS sequence"/>
</dbReference>
<gene>
    <name evidence="4" type="ORF">GCM10009668_13780</name>
</gene>
<dbReference type="RefSeq" id="WP_343992702.1">
    <property type="nucleotide sequence ID" value="NZ_BAAALG010000005.1"/>
</dbReference>
<keyword evidence="2" id="KW-0804">Transcription</keyword>
<dbReference type="PIRSF" id="PIRSF036625">
    <property type="entry name" value="GAF_ANTAR"/>
    <property type="match status" value="1"/>
</dbReference>
<evidence type="ECO:0000256" key="2">
    <source>
        <dbReference type="ARBA" id="ARBA00023163"/>
    </source>
</evidence>
<evidence type="ECO:0000259" key="3">
    <source>
        <dbReference type="PROSITE" id="PS50921"/>
    </source>
</evidence>
<dbReference type="Gene3D" id="3.30.450.40">
    <property type="match status" value="1"/>
</dbReference>
<protein>
    <submittedName>
        <fullName evidence="4">GAF and ANTAR domain-containing protein</fullName>
    </submittedName>
</protein>
<sequence length="245" mass="26411">MVAEGSGSLSDAAEFAAVSGELGALTDPGRTWERVAELVFDVVPRATSCDALLRRAGTWESMVATDDLVVRCGALQRELREGPLWEPPQDPGAFLVSDTATEQRWPRWCRQLAELGVRSVLAIQLTSYRDEGDRVMGLISVYDRAADTFTPDDVDRALVFATHVGTALTTAKVVDRLETSIRTRHLIGVAQGILMQRHDLSEAAAYSAIRRYAAEHGIPVSQAVEVVIDGGSDPLLPEPAGDVGA</sequence>
<name>A0ABN1TQP7_9ACTN</name>
<dbReference type="SMART" id="SM00065">
    <property type="entry name" value="GAF"/>
    <property type="match status" value="1"/>
</dbReference>
<dbReference type="SUPFAM" id="SSF55781">
    <property type="entry name" value="GAF domain-like"/>
    <property type="match status" value="1"/>
</dbReference>
<dbReference type="Gene3D" id="1.10.10.10">
    <property type="entry name" value="Winged helix-like DNA-binding domain superfamily/Winged helix DNA-binding domain"/>
    <property type="match status" value="1"/>
</dbReference>